<dbReference type="InterPro" id="IPR052992">
    <property type="entry name" value="SDR_member_12"/>
</dbReference>
<gene>
    <name evidence="2" type="ORF">UFOPK2579_02691</name>
</gene>
<dbReference type="AlphaFoldDB" id="A0A6J6SED2"/>
<feature type="domain" description="Ketoreductase" evidence="1">
    <location>
        <begin position="61"/>
        <end position="260"/>
    </location>
</feature>
<dbReference type="SUPFAM" id="SSF51735">
    <property type="entry name" value="NAD(P)-binding Rossmann-fold domains"/>
    <property type="match status" value="1"/>
</dbReference>
<dbReference type="InterPro" id="IPR057326">
    <property type="entry name" value="KR_dom"/>
</dbReference>
<dbReference type="Pfam" id="PF00106">
    <property type="entry name" value="adh_short"/>
    <property type="match status" value="1"/>
</dbReference>
<sequence length="341" mass="36557">MCRTIPSGVLGRLARFEAMALTTVLDAALDRAVAPGYTRLGSSLRRRWWPADPEPGCLVGRRVLVTGATSGIGEAMAASFAELGATVHLHGRNPAKVAASARALRLSHPGAEVVEEICDISDLDAVRTWGAELAERLPALHGVVHNAGTMTRERTESAQGHEMSLAAHVLGPHLLTHLLAPTLAVEPASVVWMSSGGMYGAGLRTADADEIEYRTGSFNGVQAYARTKRMQVVLAEAWAHRLAPDATLVTSMHPGWVRTPGVSEHLPAFDRITRPTLRTPTDGADTAVWLVATRPESHAPHFWHDRAQRPTTAGWQRDEDPARVASLVSYVAEATGTPPLA</sequence>
<accession>A0A6J6SED2</accession>
<dbReference type="InterPro" id="IPR002347">
    <property type="entry name" value="SDR_fam"/>
</dbReference>
<dbReference type="PANTHER" id="PTHR44656:SF7">
    <property type="entry name" value="DEHYDROGENASE_REDUCTASE SDR FAMILY MEMBER 12"/>
    <property type="match status" value="1"/>
</dbReference>
<protein>
    <submittedName>
        <fullName evidence="2">Unannotated protein</fullName>
    </submittedName>
</protein>
<dbReference type="PANTHER" id="PTHR44656">
    <property type="entry name" value="DEHYDROGENASE/REDUCTASE SDR FAMILY MEMBER 12"/>
    <property type="match status" value="1"/>
</dbReference>
<dbReference type="Gene3D" id="3.40.50.720">
    <property type="entry name" value="NAD(P)-binding Rossmann-like Domain"/>
    <property type="match status" value="1"/>
</dbReference>
<dbReference type="SMART" id="SM00822">
    <property type="entry name" value="PKS_KR"/>
    <property type="match status" value="1"/>
</dbReference>
<dbReference type="EMBL" id="CAEZXR010000429">
    <property type="protein sequence ID" value="CAB4732955.1"/>
    <property type="molecule type" value="Genomic_DNA"/>
</dbReference>
<organism evidence="2">
    <name type="scientific">freshwater metagenome</name>
    <dbReference type="NCBI Taxonomy" id="449393"/>
    <lineage>
        <taxon>unclassified sequences</taxon>
        <taxon>metagenomes</taxon>
        <taxon>ecological metagenomes</taxon>
    </lineage>
</organism>
<name>A0A6J6SED2_9ZZZZ</name>
<reference evidence="2" key="1">
    <citation type="submission" date="2020-05" db="EMBL/GenBank/DDBJ databases">
        <authorList>
            <person name="Chiriac C."/>
            <person name="Salcher M."/>
            <person name="Ghai R."/>
            <person name="Kavagutti S V."/>
        </authorList>
    </citation>
    <scope>NUCLEOTIDE SEQUENCE</scope>
</reference>
<proteinExistence type="predicted"/>
<dbReference type="InterPro" id="IPR036291">
    <property type="entry name" value="NAD(P)-bd_dom_sf"/>
</dbReference>
<evidence type="ECO:0000259" key="1">
    <source>
        <dbReference type="SMART" id="SM00822"/>
    </source>
</evidence>
<evidence type="ECO:0000313" key="2">
    <source>
        <dbReference type="EMBL" id="CAB4732955.1"/>
    </source>
</evidence>
<dbReference type="PRINTS" id="PR00081">
    <property type="entry name" value="GDHRDH"/>
</dbReference>